<dbReference type="AlphaFoldDB" id="A0A8T2PFX3"/>
<reference evidence="2" key="1">
    <citation type="thesis" date="2021" institute="BYU ScholarsArchive" country="Provo, UT, USA">
        <title>Applications of and Algorithms for Genome Assembly and Genomic Analyses with an Emphasis on Marine Teleosts.</title>
        <authorList>
            <person name="Pickett B.D."/>
        </authorList>
    </citation>
    <scope>NUCLEOTIDE SEQUENCE</scope>
    <source>
        <strain evidence="2">HI-2016</strain>
    </source>
</reference>
<sequence>MQYKGSPLQRHPKDAIKPGPSLHLCVPSGSEEKEEDSWHYRLLMRLMIALRSTLCRKMEFPV</sequence>
<name>A0A8T2PFX3_9TELE</name>
<organism evidence="2 3">
    <name type="scientific">Albula glossodonta</name>
    <name type="common">roundjaw bonefish</name>
    <dbReference type="NCBI Taxonomy" id="121402"/>
    <lineage>
        <taxon>Eukaryota</taxon>
        <taxon>Metazoa</taxon>
        <taxon>Chordata</taxon>
        <taxon>Craniata</taxon>
        <taxon>Vertebrata</taxon>
        <taxon>Euteleostomi</taxon>
        <taxon>Actinopterygii</taxon>
        <taxon>Neopterygii</taxon>
        <taxon>Teleostei</taxon>
        <taxon>Albuliformes</taxon>
        <taxon>Albulidae</taxon>
        <taxon>Albula</taxon>
    </lineage>
</organism>
<protein>
    <submittedName>
        <fullName evidence="2">Uncharacterized protein</fullName>
    </submittedName>
</protein>
<proteinExistence type="predicted"/>
<dbReference type="EMBL" id="JAFBMS010000005">
    <property type="protein sequence ID" value="KAG9352233.1"/>
    <property type="molecule type" value="Genomic_DNA"/>
</dbReference>
<accession>A0A8T2PFX3</accession>
<evidence type="ECO:0000313" key="3">
    <source>
        <dbReference type="Proteomes" id="UP000824540"/>
    </source>
</evidence>
<comment type="caution">
    <text evidence="2">The sequence shown here is derived from an EMBL/GenBank/DDBJ whole genome shotgun (WGS) entry which is preliminary data.</text>
</comment>
<dbReference type="Proteomes" id="UP000824540">
    <property type="component" value="Unassembled WGS sequence"/>
</dbReference>
<gene>
    <name evidence="2" type="ORF">JZ751_020646</name>
</gene>
<feature type="region of interest" description="Disordered" evidence="1">
    <location>
        <begin position="1"/>
        <end position="22"/>
    </location>
</feature>
<evidence type="ECO:0000313" key="2">
    <source>
        <dbReference type="EMBL" id="KAG9352233.1"/>
    </source>
</evidence>
<evidence type="ECO:0000256" key="1">
    <source>
        <dbReference type="SAM" id="MobiDB-lite"/>
    </source>
</evidence>
<keyword evidence="3" id="KW-1185">Reference proteome</keyword>